<comment type="similarity">
    <text evidence="1">Belongs to the N(4)/N(6)-methyltransferase family.</text>
</comment>
<dbReference type="GO" id="GO:0009007">
    <property type="term" value="F:site-specific DNA-methyltransferase (adenine-specific) activity"/>
    <property type="evidence" value="ECO:0007669"/>
    <property type="project" value="UniProtKB-EC"/>
</dbReference>
<evidence type="ECO:0000256" key="7">
    <source>
        <dbReference type="ARBA" id="ARBA00047942"/>
    </source>
</evidence>
<dbReference type="GO" id="GO:0032259">
    <property type="term" value="P:methylation"/>
    <property type="evidence" value="ECO:0007669"/>
    <property type="project" value="UniProtKB-KW"/>
</dbReference>
<comment type="catalytic activity">
    <reaction evidence="7">
        <text>a 2'-deoxyadenosine in DNA + S-adenosyl-L-methionine = an N(6)-methyl-2'-deoxyadenosine in DNA + S-adenosyl-L-homocysteine + H(+)</text>
        <dbReference type="Rhea" id="RHEA:15197"/>
        <dbReference type="Rhea" id="RHEA-COMP:12418"/>
        <dbReference type="Rhea" id="RHEA-COMP:12419"/>
        <dbReference type="ChEBI" id="CHEBI:15378"/>
        <dbReference type="ChEBI" id="CHEBI:57856"/>
        <dbReference type="ChEBI" id="CHEBI:59789"/>
        <dbReference type="ChEBI" id="CHEBI:90615"/>
        <dbReference type="ChEBI" id="CHEBI:90616"/>
        <dbReference type="EC" id="2.1.1.72"/>
    </reaction>
</comment>
<reference evidence="10 11" key="1">
    <citation type="submission" date="2023-04" db="EMBL/GenBank/DDBJ databases">
        <authorList>
            <person name="Hsu D."/>
        </authorList>
    </citation>
    <scope>NUCLEOTIDE SEQUENCE [LARGE SCALE GENOMIC DNA]</scope>
    <source>
        <strain evidence="10 11">MK1</strain>
    </source>
</reference>
<dbReference type="InterPro" id="IPR038333">
    <property type="entry name" value="T1MK-like_N_sf"/>
</dbReference>
<dbReference type="InterPro" id="IPR003356">
    <property type="entry name" value="DNA_methylase_A-5"/>
</dbReference>
<keyword evidence="5" id="KW-0949">S-adenosyl-L-methionine</keyword>
<evidence type="ECO:0000313" key="10">
    <source>
        <dbReference type="EMBL" id="WRO21892.1"/>
    </source>
</evidence>
<dbReference type="GO" id="GO:0008170">
    <property type="term" value="F:N-methyltransferase activity"/>
    <property type="evidence" value="ECO:0007669"/>
    <property type="project" value="InterPro"/>
</dbReference>
<dbReference type="REBASE" id="792689">
    <property type="entry name" value="M.DbaMK1ORF1713P"/>
</dbReference>
<dbReference type="Pfam" id="PF02384">
    <property type="entry name" value="N6_Mtase"/>
    <property type="match status" value="1"/>
</dbReference>
<gene>
    <name evidence="10" type="ORF">MFMK1_001713</name>
</gene>
<evidence type="ECO:0000256" key="2">
    <source>
        <dbReference type="ARBA" id="ARBA00011900"/>
    </source>
</evidence>
<keyword evidence="6" id="KW-0680">Restriction system</keyword>
<evidence type="ECO:0000256" key="4">
    <source>
        <dbReference type="ARBA" id="ARBA00022679"/>
    </source>
</evidence>
<dbReference type="PRINTS" id="PR00507">
    <property type="entry name" value="N12N6MTFRASE"/>
</dbReference>
<sequence length="518" mass="59302">MAINLEFENKLWEMADKLRGNIQPSDYKDVVLGLIFLKYISDSFEEKYNELVAEGDGFEEDRDAYVEDNVFFVPPSARWDFIKKSAKQNTIGQIIDEAMIVIERENKSLKGVLPKNYARPELDKTKLGELIDLFSFNLGNKEAKAQDILGRVYEYFLGKFGSSEGEFYTPPTIVKLLVGMIEPYKGRVYDPCCGSGGMFVQSARFVEEHQGRKDDIYIYGQEYTSNTWRLCKMNLAIRGIDGNLGGRDADTFGNDLHKNLRADYILANPPFNVSDYTLIQDDSRWKYGIPPKNNANYAWIEHIISKLSPKGVAGFVLANGSMSTATKAEAEIRKNIIEAGLVDCIITMPPNLFYNVTIPVCLWFISKNRDNRKDKILFIDARKMGTMVTRKHRELSDEEIKQIYDTYHNWRDMNSVNSQLLAAEKADLYEVKKSKEKKISDYKDIQGFCKSASIEEARGHDYILTPGRYVGIEEAEDDGEPFDKKMIRLTEELSEMFAKSHKLEEEIKQRLGAIGYEI</sequence>
<dbReference type="GO" id="GO:0009307">
    <property type="term" value="P:DNA restriction-modification system"/>
    <property type="evidence" value="ECO:0007669"/>
    <property type="project" value="UniProtKB-KW"/>
</dbReference>
<name>A0AAU0UNX9_9FIRM</name>
<dbReference type="Pfam" id="PF12161">
    <property type="entry name" value="HsdM_N"/>
    <property type="match status" value="1"/>
</dbReference>
<dbReference type="Gene3D" id="3.40.50.150">
    <property type="entry name" value="Vaccinia Virus protein VP39"/>
    <property type="match status" value="1"/>
</dbReference>
<feature type="domain" description="DNA methylase adenine-specific" evidence="8">
    <location>
        <begin position="145"/>
        <end position="477"/>
    </location>
</feature>
<dbReference type="Proteomes" id="UP001329915">
    <property type="component" value="Chromosome"/>
</dbReference>
<dbReference type="AlphaFoldDB" id="A0AAU0UNX9"/>
<dbReference type="InterPro" id="IPR022749">
    <property type="entry name" value="D12N6_MeTrfase_N"/>
</dbReference>
<dbReference type="GO" id="GO:0003677">
    <property type="term" value="F:DNA binding"/>
    <property type="evidence" value="ECO:0007669"/>
    <property type="project" value="InterPro"/>
</dbReference>
<keyword evidence="3" id="KW-0489">Methyltransferase</keyword>
<evidence type="ECO:0000256" key="6">
    <source>
        <dbReference type="ARBA" id="ARBA00022747"/>
    </source>
</evidence>
<dbReference type="EMBL" id="CP121694">
    <property type="protein sequence ID" value="WRO21892.1"/>
    <property type="molecule type" value="Genomic_DNA"/>
</dbReference>
<evidence type="ECO:0000256" key="5">
    <source>
        <dbReference type="ARBA" id="ARBA00022691"/>
    </source>
</evidence>
<dbReference type="InterPro" id="IPR002052">
    <property type="entry name" value="DNA_methylase_N6_adenine_CS"/>
</dbReference>
<evidence type="ECO:0000256" key="1">
    <source>
        <dbReference type="ARBA" id="ARBA00006594"/>
    </source>
</evidence>
<organism evidence="10 11">
    <name type="scientific">Metallumcola ferriviriculae</name>
    <dbReference type="NCBI Taxonomy" id="3039180"/>
    <lineage>
        <taxon>Bacteria</taxon>
        <taxon>Bacillati</taxon>
        <taxon>Bacillota</taxon>
        <taxon>Clostridia</taxon>
        <taxon>Neomoorellales</taxon>
        <taxon>Desulfitibacteraceae</taxon>
        <taxon>Metallumcola</taxon>
    </lineage>
</organism>
<protein>
    <recommendedName>
        <fullName evidence="2">site-specific DNA-methyltransferase (adenine-specific)</fullName>
        <ecNumber evidence="2">2.1.1.72</ecNumber>
    </recommendedName>
</protein>
<feature type="domain" description="N6 adenine-specific DNA methyltransferase N-terminal" evidence="9">
    <location>
        <begin position="8"/>
        <end position="134"/>
    </location>
</feature>
<dbReference type="SUPFAM" id="SSF53335">
    <property type="entry name" value="S-adenosyl-L-methionine-dependent methyltransferases"/>
    <property type="match status" value="1"/>
</dbReference>
<evidence type="ECO:0000256" key="3">
    <source>
        <dbReference type="ARBA" id="ARBA00022603"/>
    </source>
</evidence>
<evidence type="ECO:0000259" key="8">
    <source>
        <dbReference type="Pfam" id="PF02384"/>
    </source>
</evidence>
<evidence type="ECO:0000259" key="9">
    <source>
        <dbReference type="Pfam" id="PF12161"/>
    </source>
</evidence>
<dbReference type="PROSITE" id="PS00092">
    <property type="entry name" value="N6_MTASE"/>
    <property type="match status" value="1"/>
</dbReference>
<keyword evidence="4" id="KW-0808">Transferase</keyword>
<dbReference type="InterPro" id="IPR052916">
    <property type="entry name" value="Type-I_RE_MTase_Subunit"/>
</dbReference>
<dbReference type="KEGG" id="dbc:MFMK1_001713"/>
<keyword evidence="11" id="KW-1185">Reference proteome</keyword>
<dbReference type="EC" id="2.1.1.72" evidence="2"/>
<dbReference type="RefSeq" id="WP_366924719.1">
    <property type="nucleotide sequence ID" value="NZ_CP121694.1"/>
</dbReference>
<dbReference type="PANTHER" id="PTHR42998:SF1">
    <property type="entry name" value="TYPE I RESTRICTION ENZYME HINDI METHYLASE SUBUNIT"/>
    <property type="match status" value="1"/>
</dbReference>
<dbReference type="InterPro" id="IPR029063">
    <property type="entry name" value="SAM-dependent_MTases_sf"/>
</dbReference>
<accession>A0AAU0UNX9</accession>
<dbReference type="Gene3D" id="1.20.1260.30">
    <property type="match status" value="1"/>
</dbReference>
<proteinExistence type="inferred from homology"/>
<evidence type="ECO:0000313" key="11">
    <source>
        <dbReference type="Proteomes" id="UP001329915"/>
    </source>
</evidence>
<dbReference type="PANTHER" id="PTHR42998">
    <property type="entry name" value="TYPE I RESTRICTION ENZYME HINDVIIP M PROTEIN-RELATED"/>
    <property type="match status" value="1"/>
</dbReference>